<accession>A0ABQ7Y1S5</accession>
<dbReference type="PANTHER" id="PTHR23024:SF507">
    <property type="entry name" value="CARBOXYLESTERASE 4, MITOCHONDRIAL-RELATED"/>
    <property type="match status" value="1"/>
</dbReference>
<dbReference type="InterPro" id="IPR013094">
    <property type="entry name" value="AB_hydrolase_3"/>
</dbReference>
<gene>
    <name evidence="3" type="ORF">HID58_079337</name>
</gene>
<dbReference type="Pfam" id="PF07859">
    <property type="entry name" value="Abhydrolase_3"/>
    <property type="match status" value="1"/>
</dbReference>
<evidence type="ECO:0000259" key="2">
    <source>
        <dbReference type="Pfam" id="PF07859"/>
    </source>
</evidence>
<comment type="similarity">
    <text evidence="1">Belongs to the 'GDXG' lipolytic enzyme family.</text>
</comment>
<reference evidence="3 4" key="1">
    <citation type="submission" date="2021-05" db="EMBL/GenBank/DDBJ databases">
        <title>Genome Assembly of Synthetic Allotetraploid Brassica napus Reveals Homoeologous Exchanges between Subgenomes.</title>
        <authorList>
            <person name="Davis J.T."/>
        </authorList>
    </citation>
    <scope>NUCLEOTIDE SEQUENCE [LARGE SCALE GENOMIC DNA]</scope>
    <source>
        <strain evidence="4">cv. Da-Ae</strain>
        <tissue evidence="3">Seedling</tissue>
    </source>
</reference>
<evidence type="ECO:0000256" key="1">
    <source>
        <dbReference type="ARBA" id="ARBA00010515"/>
    </source>
</evidence>
<organism evidence="3 4">
    <name type="scientific">Brassica napus</name>
    <name type="common">Rape</name>
    <dbReference type="NCBI Taxonomy" id="3708"/>
    <lineage>
        <taxon>Eukaryota</taxon>
        <taxon>Viridiplantae</taxon>
        <taxon>Streptophyta</taxon>
        <taxon>Embryophyta</taxon>
        <taxon>Tracheophyta</taxon>
        <taxon>Spermatophyta</taxon>
        <taxon>Magnoliopsida</taxon>
        <taxon>eudicotyledons</taxon>
        <taxon>Gunneridae</taxon>
        <taxon>Pentapetalae</taxon>
        <taxon>rosids</taxon>
        <taxon>malvids</taxon>
        <taxon>Brassicales</taxon>
        <taxon>Brassicaceae</taxon>
        <taxon>Brassiceae</taxon>
        <taxon>Brassica</taxon>
    </lineage>
</organism>
<dbReference type="EMBL" id="JAGKQM010000018">
    <property type="protein sequence ID" value="KAH0862126.1"/>
    <property type="molecule type" value="Genomic_DNA"/>
</dbReference>
<sequence length="381" mass="42279">MAMLRRIVFTSSLRSHLLFIRHFIPSYQSLPFSTTAVIIAGRHYLRRLSTPTDTTVRCISSQTSSDLVSEHPPFVRIYKDGRVERLAGTETIPASLTPQNGVVSKDVVYSPGHNLSVRLFLPHKSTELTTCSNKLSLLIYIHGGAWLIGSPFSPIYHNFLTEVVKTANCLAVSIQYRLAPENPIPAAYEDSWSAIQWIISHSNGSGPVDWINKHADFNRVFLAGDSAGGNMANHMAIRAGKEKLNARIKGTAIVHPAFWVKEPIDELDLQDGEARRRVAEVWEKLVSPNSVDGADDPWFNVVGSGSDFSGLGCEKVLVAVAGRDVFVRQGLGYAEKLKKSGWRGDVEVMEEEDEDHCFHLLNPCSENAPRFMTKFVEFITG</sequence>
<dbReference type="InterPro" id="IPR050466">
    <property type="entry name" value="Carboxylest/Gibb_receptor"/>
</dbReference>
<evidence type="ECO:0000313" key="4">
    <source>
        <dbReference type="Proteomes" id="UP000824890"/>
    </source>
</evidence>
<comment type="caution">
    <text evidence="3">The sequence shown here is derived from an EMBL/GenBank/DDBJ whole genome shotgun (WGS) entry which is preliminary data.</text>
</comment>
<dbReference type="Gene3D" id="3.40.50.1820">
    <property type="entry name" value="alpha/beta hydrolase"/>
    <property type="match status" value="1"/>
</dbReference>
<dbReference type="Proteomes" id="UP000824890">
    <property type="component" value="Unassembled WGS sequence"/>
</dbReference>
<keyword evidence="4" id="KW-1185">Reference proteome</keyword>
<dbReference type="PANTHER" id="PTHR23024">
    <property type="entry name" value="ARYLACETAMIDE DEACETYLASE"/>
    <property type="match status" value="1"/>
</dbReference>
<evidence type="ECO:0000313" key="3">
    <source>
        <dbReference type="EMBL" id="KAH0862126.1"/>
    </source>
</evidence>
<protein>
    <recommendedName>
        <fullName evidence="2">Alpha/beta hydrolase fold-3 domain-containing protein</fullName>
    </recommendedName>
</protein>
<feature type="domain" description="Alpha/beta hydrolase fold-3" evidence="2">
    <location>
        <begin position="138"/>
        <end position="359"/>
    </location>
</feature>
<proteinExistence type="inferred from homology"/>
<name>A0ABQ7Y1S5_BRANA</name>
<dbReference type="InterPro" id="IPR029058">
    <property type="entry name" value="AB_hydrolase_fold"/>
</dbReference>
<dbReference type="SUPFAM" id="SSF53474">
    <property type="entry name" value="alpha/beta-Hydrolases"/>
    <property type="match status" value="1"/>
</dbReference>